<evidence type="ECO:0000256" key="9">
    <source>
        <dbReference type="ARBA" id="ARBA00022989"/>
    </source>
</evidence>
<gene>
    <name evidence="21" type="ORF">BRETT_001961</name>
</gene>
<evidence type="ECO:0000256" key="18">
    <source>
        <dbReference type="SAM" id="MobiDB-lite"/>
    </source>
</evidence>
<dbReference type="GO" id="GO:0005743">
    <property type="term" value="C:mitochondrial inner membrane"/>
    <property type="evidence" value="ECO:0007669"/>
    <property type="project" value="UniProtKB-ARBA"/>
</dbReference>
<comment type="similarity">
    <text evidence="3 17">Belongs to the universal ribosomal protein uS5 family.</text>
</comment>
<protein>
    <recommendedName>
        <fullName evidence="14">Small ribosomal subunit protein uS5m</fullName>
    </recommendedName>
    <alternativeName>
        <fullName evidence="15">28S ribosomal protein S5, mitochondrial</fullName>
    </alternativeName>
</protein>
<feature type="region of interest" description="Disordered" evidence="18">
    <location>
        <begin position="1066"/>
        <end position="1098"/>
    </location>
</feature>
<feature type="region of interest" description="Disordered" evidence="18">
    <location>
        <begin position="1"/>
        <end position="29"/>
    </location>
</feature>
<feature type="transmembrane region" description="Helical" evidence="19">
    <location>
        <begin position="979"/>
        <end position="1001"/>
    </location>
</feature>
<name>A0A871R4S7_DEKBR</name>
<reference evidence="21" key="1">
    <citation type="submission" date="2020-10" db="EMBL/GenBank/DDBJ databases">
        <authorList>
            <person name="Palmer J.M."/>
        </authorList>
    </citation>
    <scope>NUCLEOTIDE SEQUENCE</scope>
    <source>
        <strain evidence="21">UCD 2041</strain>
    </source>
</reference>
<evidence type="ECO:0000256" key="17">
    <source>
        <dbReference type="RuleBase" id="RU003823"/>
    </source>
</evidence>
<dbReference type="GO" id="GO:0003723">
    <property type="term" value="F:RNA binding"/>
    <property type="evidence" value="ECO:0007669"/>
    <property type="project" value="InterPro"/>
</dbReference>
<feature type="compositionally biased region" description="Low complexity" evidence="18">
    <location>
        <begin position="1199"/>
        <end position="1216"/>
    </location>
</feature>
<evidence type="ECO:0000256" key="3">
    <source>
        <dbReference type="ARBA" id="ARBA00008945"/>
    </source>
</evidence>
<feature type="compositionally biased region" description="Polar residues" evidence="18">
    <location>
        <begin position="1242"/>
        <end position="1254"/>
    </location>
</feature>
<dbReference type="SUPFAM" id="SSF54768">
    <property type="entry name" value="dsRNA-binding domain-like"/>
    <property type="match status" value="1"/>
</dbReference>
<dbReference type="GO" id="GO:0005886">
    <property type="term" value="C:plasma membrane"/>
    <property type="evidence" value="ECO:0007669"/>
    <property type="project" value="TreeGrafter"/>
</dbReference>
<evidence type="ECO:0000256" key="19">
    <source>
        <dbReference type="SAM" id="Phobius"/>
    </source>
</evidence>
<feature type="transmembrane region" description="Helical" evidence="19">
    <location>
        <begin position="825"/>
        <end position="845"/>
    </location>
</feature>
<keyword evidence="4" id="KW-0813">Transport</keyword>
<feature type="transmembrane region" description="Helical" evidence="19">
    <location>
        <begin position="763"/>
        <end position="791"/>
    </location>
</feature>
<dbReference type="EMBL" id="CP063137">
    <property type="protein sequence ID" value="QOU21797.1"/>
    <property type="molecule type" value="Genomic_DNA"/>
</dbReference>
<feature type="domain" description="S5 DRBM" evidence="20">
    <location>
        <begin position="1443"/>
        <end position="1507"/>
    </location>
</feature>
<feature type="compositionally biased region" description="Polar residues" evidence="18">
    <location>
        <begin position="1066"/>
        <end position="1080"/>
    </location>
</feature>
<feature type="region of interest" description="Disordered" evidence="18">
    <location>
        <begin position="542"/>
        <end position="580"/>
    </location>
</feature>
<feature type="region of interest" description="Disordered" evidence="18">
    <location>
        <begin position="1398"/>
        <end position="1419"/>
    </location>
</feature>
<dbReference type="GO" id="GO:0003735">
    <property type="term" value="F:structural constituent of ribosome"/>
    <property type="evidence" value="ECO:0007669"/>
    <property type="project" value="UniProtKB-UniRule"/>
</dbReference>
<feature type="region of interest" description="Disordered" evidence="18">
    <location>
        <begin position="481"/>
        <end position="504"/>
    </location>
</feature>
<dbReference type="Gene3D" id="3.30.160.20">
    <property type="match status" value="1"/>
</dbReference>
<evidence type="ECO:0000256" key="1">
    <source>
        <dbReference type="ARBA" id="ARBA00004141"/>
    </source>
</evidence>
<dbReference type="Proteomes" id="UP000663131">
    <property type="component" value="Chromosome 9"/>
</dbReference>
<feature type="compositionally biased region" description="Basic and acidic residues" evidence="18">
    <location>
        <begin position="566"/>
        <end position="578"/>
    </location>
</feature>
<evidence type="ECO:0000256" key="2">
    <source>
        <dbReference type="ARBA" id="ARBA00004173"/>
    </source>
</evidence>
<dbReference type="InterPro" id="IPR004773">
    <property type="entry name" value="K/Na_transp_Trk1/HKT1"/>
</dbReference>
<keyword evidence="8 16" id="KW-0689">Ribosomal protein</keyword>
<evidence type="ECO:0000313" key="21">
    <source>
        <dbReference type="EMBL" id="QOU21797.1"/>
    </source>
</evidence>
<reference evidence="21" key="2">
    <citation type="journal article" name="BMC Genomics">
        <title>New genome assemblies reveal patterns of domestication and adaptation across Brettanomyces (Dekkera) species.</title>
        <authorList>
            <person name="Roach M.J."/>
            <person name="Borneman A.R."/>
        </authorList>
    </citation>
    <scope>NUCLEOTIDE SEQUENCE</scope>
    <source>
        <strain evidence="21">UCD 2041</strain>
    </source>
</reference>
<keyword evidence="9 19" id="KW-1133">Transmembrane helix</keyword>
<keyword evidence="11" id="KW-0496">Mitochondrion</keyword>
<keyword evidence="12 19" id="KW-0472">Membrane</keyword>
<feature type="compositionally biased region" description="Low complexity" evidence="18">
    <location>
        <begin position="1"/>
        <end position="13"/>
    </location>
</feature>
<evidence type="ECO:0000256" key="6">
    <source>
        <dbReference type="ARBA" id="ARBA00022692"/>
    </source>
</evidence>
<evidence type="ECO:0000256" key="11">
    <source>
        <dbReference type="ARBA" id="ARBA00023128"/>
    </source>
</evidence>
<dbReference type="InterPro" id="IPR013810">
    <property type="entry name" value="Ribosomal_uS5_N"/>
</dbReference>
<evidence type="ECO:0000256" key="8">
    <source>
        <dbReference type="ARBA" id="ARBA00022980"/>
    </source>
</evidence>
<dbReference type="PANTHER" id="PTHR31064:SF30">
    <property type="entry name" value="HIGH-AFFINITY POTASSIUM TRANSPORT PROTEIN-RELATED"/>
    <property type="match status" value="1"/>
</dbReference>
<dbReference type="InterPro" id="IPR020568">
    <property type="entry name" value="Ribosomal_Su5_D2-typ_SF"/>
</dbReference>
<dbReference type="PANTHER" id="PTHR31064">
    <property type="entry name" value="POTASSIUM TRANSPORT PROTEIN DDB_G0292412-RELATED"/>
    <property type="match status" value="1"/>
</dbReference>
<evidence type="ECO:0000256" key="10">
    <source>
        <dbReference type="ARBA" id="ARBA00023065"/>
    </source>
</evidence>
<feature type="compositionally biased region" description="Polar residues" evidence="18">
    <location>
        <begin position="14"/>
        <end position="29"/>
    </location>
</feature>
<feature type="transmembrane region" description="Helical" evidence="19">
    <location>
        <begin position="151"/>
        <end position="174"/>
    </location>
</feature>
<feature type="compositionally biased region" description="Basic and acidic residues" evidence="18">
    <location>
        <begin position="318"/>
        <end position="334"/>
    </location>
</feature>
<feature type="compositionally biased region" description="Basic residues" evidence="18">
    <location>
        <begin position="390"/>
        <end position="399"/>
    </location>
</feature>
<evidence type="ECO:0000256" key="7">
    <source>
        <dbReference type="ARBA" id="ARBA00022958"/>
    </source>
</evidence>
<organism evidence="21 22">
    <name type="scientific">Dekkera bruxellensis</name>
    <name type="common">Brettanomyces custersii</name>
    <dbReference type="NCBI Taxonomy" id="5007"/>
    <lineage>
        <taxon>Eukaryota</taxon>
        <taxon>Fungi</taxon>
        <taxon>Dikarya</taxon>
        <taxon>Ascomycota</taxon>
        <taxon>Saccharomycotina</taxon>
        <taxon>Pichiomycetes</taxon>
        <taxon>Pichiales</taxon>
        <taxon>Pichiaceae</taxon>
        <taxon>Brettanomyces</taxon>
    </lineage>
</organism>
<proteinExistence type="inferred from homology"/>
<dbReference type="GO" id="GO:0140107">
    <property type="term" value="F:high-affinity potassium ion transmembrane transporter activity"/>
    <property type="evidence" value="ECO:0007669"/>
    <property type="project" value="TreeGrafter"/>
</dbReference>
<keyword evidence="10" id="KW-0406">Ion transport</keyword>
<sequence length="1606" mass="181221">MSNSVSVSSSTSTDRGYTTSKAQNQQGRFQRSKKKWSFFVHRKLPRLHKSITRYPTVVGVRIKQSVGFRIRKVIYAIDETISPLLKKLIPNFIVAHYVYIFCLAILGSILIYPQHNISYIDALFFGTGAATQAGLNTVNVNDLTLFQQLSIYFICMISTPIFIHSMVVFIRLYWFQKSMDDIKEKSAKNFRMRRSATLAAIRTMTMDNNRNNSIVPNKTQDGSDYNTHNAQEELDTRLQKFNHSLRENRHKDIKAVSTEDIPADGEDIELKSMSSAKSATQSTSALAPYENADDPDDVVIYNGVEHHSEPSDDEEEAEIGKESRNGESRQHDNRNMTSGKLESSPDGRSKQDEESNDDEEEDGKLPIRQVKTRSSPKKQDIQFAELPRPDKKRAGKRRNKDIDPRDLYMSISMMQHRSHQNNVDVESGPALHINGPAERERLRLPGHHHRHRKYHRQRRHQRLRLLRQQAQRDFLARDELHEMEKEDGGKNGAESDASDDDNYRDSFNNLRGTVAMWKRHWSRGLSSGSPMKEGERPLKEIKEGVPESDASENAISDGESEISGSRARDSNKDPETLRKKGQMFVSAAKRRFSTSPTMERGGSMGMGILPKLSKRLTKTFTQRSFRTPSNVNPADMTDDELISLYSRTGALHKAHYLSWHPTVGRNSTFVALTESQRQELGGVEYRSLKLLSVILMFYYIGFHLLSLAFFLPFILKKKNYQKQVEEDGISPTWWAFFTAQTVFNDLGYTLTPDSMMAFNKNAYVLILGSFFIVIGNTGFPIFLRFIIWILYKLSRPLTMYHESLAFLLQHPRRCFTLLFPSAPTWWLFAVLVVLNATDWILFLILDFSNKSLQDIPKGYRVLDGLFQAFSTRTAGLSVVNIGSLHSAIQVSYMIMMYISVLPLAISIRRTNVYEEQSLGIYLDDDEEASQNSRSSKGPGSYISMHLRRQLSFDLWFIFLGLFIICICENSRLQSGDYNFQVFGILFEIVSAYGTVGLSMGYPNYDPSFSGQLTTLSKLVIIAMMIRGRHRGLPYSIDRAVILNTNSMKERDELQAYRTLRRSQTMASRAATRYSTQSGASSAEIESEDQNNDVPHSPWKRALVNVGELTKKAVKGMLMGPGQEVNHKRYPTETIENSFYGNGNDEEVSANDDDAEGDVDGEANGEADSGMNDSRHGGSVSLRSNRFSRGHRAGESFNLRSTPSRSRSVSSYSTSGSESEDDAASSYSGVSRSVIEPEEISDSVYNKRNSVNARHSINDSKSTRENATGSSIDRKIEVGLTSRNFFTSRASYVAAKKQAPEKKTEINKSEAVSEAVGNEITTDPQLDLKVLSHFQYLSDFYSPRITEQIMRAESVVKPSEYANRKFDPTVFAPHYLDDLIHDDTKASTLAQNSDDFMSLPKPSASLSHRKKVGANNSEETSEMQELARQLSLSTHLDADYIQKLSSKTLILKTVRNQTSKGKINSFYALVCAGDRNGMLGIGEGKDPEEPNMAILKAHWQAVKNLVAVPRFERRTIYGSCDSKYGATIVQLRSSPAGSGLRCNPMIFELAQCAGIKDLSANVYRSRNKMNVVKCTMQALLSQKSTEQVERERGKKLVSLRQAYYSGN</sequence>
<dbReference type="NCBIfam" id="TIGR00934">
    <property type="entry name" value="2a38euk"/>
    <property type="match status" value="1"/>
</dbReference>
<dbReference type="GO" id="GO:0030007">
    <property type="term" value="P:intracellular potassium ion homeostasis"/>
    <property type="evidence" value="ECO:0007669"/>
    <property type="project" value="TreeGrafter"/>
</dbReference>
<evidence type="ECO:0000256" key="14">
    <source>
        <dbReference type="ARBA" id="ARBA00039335"/>
    </source>
</evidence>
<evidence type="ECO:0000256" key="4">
    <source>
        <dbReference type="ARBA" id="ARBA00022448"/>
    </source>
</evidence>
<dbReference type="GO" id="GO:1990573">
    <property type="term" value="P:potassium ion import across plasma membrane"/>
    <property type="evidence" value="ECO:0007669"/>
    <property type="project" value="TreeGrafter"/>
</dbReference>
<dbReference type="FunFam" id="3.30.230.10:FF:000002">
    <property type="entry name" value="30S ribosomal protein S5"/>
    <property type="match status" value="1"/>
</dbReference>
<dbReference type="GeneID" id="64573885"/>
<dbReference type="GO" id="GO:0006412">
    <property type="term" value="P:translation"/>
    <property type="evidence" value="ECO:0007669"/>
    <property type="project" value="InterPro"/>
</dbReference>
<feature type="transmembrane region" description="Helical" evidence="19">
    <location>
        <begin position="92"/>
        <end position="112"/>
    </location>
</feature>
<dbReference type="Pfam" id="PF00333">
    <property type="entry name" value="Ribosomal_S5"/>
    <property type="match status" value="1"/>
</dbReference>
<feature type="region of interest" description="Disordered" evidence="18">
    <location>
        <begin position="1119"/>
        <end position="1269"/>
    </location>
</feature>
<feature type="transmembrane region" description="Helical" evidence="19">
    <location>
        <begin position="950"/>
        <end position="967"/>
    </location>
</feature>
<evidence type="ECO:0000256" key="15">
    <source>
        <dbReference type="ARBA" id="ARBA00041606"/>
    </source>
</evidence>
<accession>A0A871R4S7</accession>
<feature type="compositionally biased region" description="Acidic residues" evidence="18">
    <location>
        <begin position="1143"/>
        <end position="1164"/>
    </location>
</feature>
<dbReference type="InterPro" id="IPR003445">
    <property type="entry name" value="Cat_transpt"/>
</dbReference>
<evidence type="ECO:0000256" key="5">
    <source>
        <dbReference type="ARBA" id="ARBA00022538"/>
    </source>
</evidence>
<dbReference type="InterPro" id="IPR005324">
    <property type="entry name" value="Ribosomal_uS5_C"/>
</dbReference>
<comment type="subcellular location">
    <subcellularLocation>
        <location evidence="1">Membrane</location>
        <topology evidence="1">Multi-pass membrane protein</topology>
    </subcellularLocation>
    <subcellularLocation>
        <location evidence="2">Mitochondrion</location>
    </subcellularLocation>
</comment>
<dbReference type="KEGG" id="bbrx:BRETT_001961"/>
<dbReference type="InterPro" id="IPR014721">
    <property type="entry name" value="Ribsml_uS5_D2-typ_fold_subgr"/>
</dbReference>
<feature type="transmembrane region" description="Helical" evidence="19">
    <location>
        <begin position="690"/>
        <end position="713"/>
    </location>
</feature>
<keyword evidence="13 16" id="KW-0687">Ribonucleoprotein</keyword>
<evidence type="ECO:0000256" key="16">
    <source>
        <dbReference type="PROSITE-ProRule" id="PRU00268"/>
    </source>
</evidence>
<evidence type="ECO:0000256" key="13">
    <source>
        <dbReference type="ARBA" id="ARBA00023274"/>
    </source>
</evidence>
<dbReference type="SUPFAM" id="SSF54211">
    <property type="entry name" value="Ribosomal protein S5 domain 2-like"/>
    <property type="match status" value="1"/>
</dbReference>
<keyword evidence="7" id="KW-0630">Potassium</keyword>
<feature type="region of interest" description="Disordered" evidence="18">
    <location>
        <begin position="272"/>
        <end position="405"/>
    </location>
</feature>
<dbReference type="Gene3D" id="3.30.230.10">
    <property type="match status" value="1"/>
</dbReference>
<keyword evidence="5" id="KW-0633">Potassium transport</keyword>
<dbReference type="Pfam" id="PF03719">
    <property type="entry name" value="Ribosomal_S5_C"/>
    <property type="match status" value="1"/>
</dbReference>
<evidence type="ECO:0000256" key="12">
    <source>
        <dbReference type="ARBA" id="ARBA00023136"/>
    </source>
</evidence>
<dbReference type="Pfam" id="PF02386">
    <property type="entry name" value="TrkH"/>
    <property type="match status" value="1"/>
</dbReference>
<evidence type="ECO:0000259" key="20">
    <source>
        <dbReference type="PROSITE" id="PS50881"/>
    </source>
</evidence>
<dbReference type="InterPro" id="IPR051143">
    <property type="entry name" value="TrkH_K-transport"/>
</dbReference>
<dbReference type="RefSeq" id="XP_041138290.1">
    <property type="nucleotide sequence ID" value="XM_041280499.1"/>
</dbReference>
<dbReference type="FunFam" id="3.30.160.20:FF:000022">
    <property type="entry name" value="28S ribosomal protein S5, mitochondrial"/>
    <property type="match status" value="1"/>
</dbReference>
<feature type="compositionally biased region" description="Basic and acidic residues" evidence="18">
    <location>
        <begin position="343"/>
        <end position="353"/>
    </location>
</feature>
<feature type="compositionally biased region" description="Low complexity" evidence="18">
    <location>
        <begin position="272"/>
        <end position="287"/>
    </location>
</feature>
<dbReference type="OrthoDB" id="9999863at2759"/>
<keyword evidence="6 19" id="KW-0812">Transmembrane</keyword>
<dbReference type="PROSITE" id="PS50881">
    <property type="entry name" value="S5_DSRBD"/>
    <property type="match status" value="1"/>
</dbReference>
<dbReference type="GO" id="GO:0005763">
    <property type="term" value="C:mitochondrial small ribosomal subunit"/>
    <property type="evidence" value="ECO:0007669"/>
    <property type="project" value="UniProtKB-ARBA"/>
</dbReference>
<evidence type="ECO:0000313" key="22">
    <source>
        <dbReference type="Proteomes" id="UP000663131"/>
    </source>
</evidence>